<evidence type="ECO:0000313" key="3">
    <source>
        <dbReference type="Proteomes" id="UP001172155"/>
    </source>
</evidence>
<dbReference type="AlphaFoldDB" id="A0AA40EWA8"/>
<feature type="compositionally biased region" description="Polar residues" evidence="1">
    <location>
        <begin position="54"/>
        <end position="67"/>
    </location>
</feature>
<proteinExistence type="predicted"/>
<accession>A0AA40EWA8</accession>
<protein>
    <submittedName>
        <fullName evidence="2">Uncharacterized protein</fullName>
    </submittedName>
</protein>
<feature type="region of interest" description="Disordered" evidence="1">
    <location>
        <begin position="1"/>
        <end position="67"/>
    </location>
</feature>
<dbReference type="SUPFAM" id="SSF48452">
    <property type="entry name" value="TPR-like"/>
    <property type="match status" value="1"/>
</dbReference>
<feature type="region of interest" description="Disordered" evidence="1">
    <location>
        <begin position="363"/>
        <end position="399"/>
    </location>
</feature>
<feature type="region of interest" description="Disordered" evidence="1">
    <location>
        <begin position="296"/>
        <end position="316"/>
    </location>
</feature>
<keyword evidence="3" id="KW-1185">Reference proteome</keyword>
<feature type="compositionally biased region" description="Pro residues" evidence="1">
    <location>
        <begin position="21"/>
        <end position="37"/>
    </location>
</feature>
<comment type="caution">
    <text evidence="2">The sequence shown here is derived from an EMBL/GenBank/DDBJ whole genome shotgun (WGS) entry which is preliminary data.</text>
</comment>
<evidence type="ECO:0000256" key="1">
    <source>
        <dbReference type="SAM" id="MobiDB-lite"/>
    </source>
</evidence>
<name>A0AA40EWA8_9PEZI</name>
<sequence length="646" mass="70356">MAKKKRGAALGEPKAASASPSPSPSSSPSPVPPPSPPLSAAGSSSTSIGLLAPKTSSTGQRLAQQQPQGNPAALIICRNKHWRFISSFHGPWLQLPPEVLENLAHCNYNAPRPRPIDPSVFFDLVKIRRLVDDATNLCVKAATGVASLNPNGGNKHGQALGLGIGGGGQTKLSTERKHRMREQATQKLAKAYRIDEIACSVATMQSASPLEDVASIVQARHPDNPDAKYVHFFHEKIPSRKLAESTSLDTLNEVITERPTDPEPFRTRATVRIFKDDYEGALADLTEALRLHRMYRPPHTDAPSSQELQLAKRSQQRNGWRPDDIILKDELQPSSLEIQLLFQRAGVYLTLAWRQVAAGLADSAPDADGHPTADADAGEPAPAPDPNPAQKAAQRTALEARQSVRQYAKRALRDYTAFISHFDYSPDLSVDIADHFARKVNYQVNGIRYVSRVNPHLLPTSTIPRHRVFPLSTLFTAAPPPQTSPPSLTPSPPTRWKPPKLLRHAYMVARLTRLSDGYPVFQASRSPARADWVELVRAAIPGGPVPEITAPRLAAAGVTASGTQAPAHVALPALLPLMVEDTRMPGRRETARQREERIHQEAVLEALGDERVVDGDTLEQAIEVRKRRAVEGGGAGGEGALRRRRL</sequence>
<evidence type="ECO:0000313" key="2">
    <source>
        <dbReference type="EMBL" id="KAK0746727.1"/>
    </source>
</evidence>
<feature type="compositionally biased region" description="Low complexity" evidence="1">
    <location>
        <begin position="38"/>
        <end position="47"/>
    </location>
</feature>
<dbReference type="Proteomes" id="UP001172155">
    <property type="component" value="Unassembled WGS sequence"/>
</dbReference>
<feature type="compositionally biased region" description="Polar residues" evidence="1">
    <location>
        <begin position="302"/>
        <end position="316"/>
    </location>
</feature>
<reference evidence="2" key="1">
    <citation type="submission" date="2023-06" db="EMBL/GenBank/DDBJ databases">
        <title>Genome-scale phylogeny and comparative genomics of the fungal order Sordariales.</title>
        <authorList>
            <consortium name="Lawrence Berkeley National Laboratory"/>
            <person name="Hensen N."/>
            <person name="Bonometti L."/>
            <person name="Westerberg I."/>
            <person name="Brannstrom I.O."/>
            <person name="Guillou S."/>
            <person name="Cros-Aarteil S."/>
            <person name="Calhoun S."/>
            <person name="Haridas S."/>
            <person name="Kuo A."/>
            <person name="Mondo S."/>
            <person name="Pangilinan J."/>
            <person name="Riley R."/>
            <person name="LaButti K."/>
            <person name="Andreopoulos B."/>
            <person name="Lipzen A."/>
            <person name="Chen C."/>
            <person name="Yanf M."/>
            <person name="Daum C."/>
            <person name="Ng V."/>
            <person name="Clum A."/>
            <person name="Steindorff A."/>
            <person name="Ohm R."/>
            <person name="Martin F."/>
            <person name="Silar P."/>
            <person name="Natvig D."/>
            <person name="Lalanne C."/>
            <person name="Gautier V."/>
            <person name="Ament-velasquez S.L."/>
            <person name="Kruys A."/>
            <person name="Hutchinson M.I."/>
            <person name="Powell A.J."/>
            <person name="Barry K."/>
            <person name="Miller A.N."/>
            <person name="Grigoriev I.V."/>
            <person name="Debuchy R."/>
            <person name="Gladieux P."/>
            <person name="Thoren M.H."/>
            <person name="Johannesson H."/>
        </authorList>
    </citation>
    <scope>NUCLEOTIDE SEQUENCE</scope>
    <source>
        <strain evidence="2">SMH3187-1</strain>
    </source>
</reference>
<dbReference type="InterPro" id="IPR011990">
    <property type="entry name" value="TPR-like_helical_dom_sf"/>
</dbReference>
<gene>
    <name evidence="2" type="ORF">B0T18DRAFT_438612</name>
</gene>
<organism evidence="2 3">
    <name type="scientific">Schizothecium vesticola</name>
    <dbReference type="NCBI Taxonomy" id="314040"/>
    <lineage>
        <taxon>Eukaryota</taxon>
        <taxon>Fungi</taxon>
        <taxon>Dikarya</taxon>
        <taxon>Ascomycota</taxon>
        <taxon>Pezizomycotina</taxon>
        <taxon>Sordariomycetes</taxon>
        <taxon>Sordariomycetidae</taxon>
        <taxon>Sordariales</taxon>
        <taxon>Schizotheciaceae</taxon>
        <taxon>Schizothecium</taxon>
    </lineage>
</organism>
<dbReference type="EMBL" id="JAUKUD010000004">
    <property type="protein sequence ID" value="KAK0746727.1"/>
    <property type="molecule type" value="Genomic_DNA"/>
</dbReference>